<organism evidence="1 2">
    <name type="scientific">Lichtheimia corymbifera JMRC:FSU:9682</name>
    <dbReference type="NCBI Taxonomy" id="1263082"/>
    <lineage>
        <taxon>Eukaryota</taxon>
        <taxon>Fungi</taxon>
        <taxon>Fungi incertae sedis</taxon>
        <taxon>Mucoromycota</taxon>
        <taxon>Mucoromycotina</taxon>
        <taxon>Mucoromycetes</taxon>
        <taxon>Mucorales</taxon>
        <taxon>Lichtheimiaceae</taxon>
        <taxon>Lichtheimia</taxon>
    </lineage>
</organism>
<keyword evidence="2" id="KW-1185">Reference proteome</keyword>
<evidence type="ECO:0008006" key="3">
    <source>
        <dbReference type="Google" id="ProtNLM"/>
    </source>
</evidence>
<sequence>MSQLLNRVFHTKDQLYDAAQVIAKAEGYCVTKKTRSARHMHLQCPCGGLPKNCHGLTDKTRKLKRDSWRKDCRFIIKARPTKSGYWEAWFINDQHNHEMANNYRIFHQHRKLSEEQFTRVLEMIQAKATPTNICDALRDMDGSQITIPKYVSNTKNRSSISENSNGCNMAYGSLPG</sequence>
<gene>
    <name evidence="1" type="ORF">LCOR_04008.1</name>
</gene>
<protein>
    <recommendedName>
        <fullName evidence="3">FAR1 domain-containing protein</fullName>
    </recommendedName>
</protein>
<dbReference type="OrthoDB" id="2280694at2759"/>
<evidence type="ECO:0000313" key="2">
    <source>
        <dbReference type="Proteomes" id="UP000027586"/>
    </source>
</evidence>
<evidence type="ECO:0000313" key="1">
    <source>
        <dbReference type="EMBL" id="CDH52548.1"/>
    </source>
</evidence>
<comment type="caution">
    <text evidence="1">The sequence shown here is derived from an EMBL/GenBank/DDBJ whole genome shotgun (WGS) entry which is preliminary data.</text>
</comment>
<reference evidence="1" key="1">
    <citation type="submission" date="2013-08" db="EMBL/GenBank/DDBJ databases">
        <title>Gene expansion shapes genome architecture in the human pathogen Lichtheimia corymbifera: an evolutionary genomics analysis in the ancient terrestrial Mucorales (Mucoromycotina).</title>
        <authorList>
            <person name="Schwartze V.U."/>
            <person name="Winter S."/>
            <person name="Shelest E."/>
            <person name="Marcet-Houben M."/>
            <person name="Horn F."/>
            <person name="Wehner S."/>
            <person name="Hoffmann K."/>
            <person name="Riege K."/>
            <person name="Sammeth M."/>
            <person name="Nowrousian M."/>
            <person name="Valiante V."/>
            <person name="Linde J."/>
            <person name="Jacobsen I.D."/>
            <person name="Marz M."/>
            <person name="Brakhage A.A."/>
            <person name="Gabaldon T."/>
            <person name="Bocker S."/>
            <person name="Voigt K."/>
        </authorList>
    </citation>
    <scope>NUCLEOTIDE SEQUENCE [LARGE SCALE GENOMIC DNA]</scope>
    <source>
        <strain evidence="1">FSU 9682</strain>
    </source>
</reference>
<dbReference type="PANTHER" id="PTHR47718">
    <property type="entry name" value="OS01G0519700 PROTEIN"/>
    <property type="match status" value="1"/>
</dbReference>
<dbReference type="VEuPathDB" id="FungiDB:LCOR_04008.1"/>
<dbReference type="PANTHER" id="PTHR47718:SF3">
    <property type="entry name" value="PROTEIN FAR1-RELATED SEQUENCE 5-LIKE"/>
    <property type="match status" value="1"/>
</dbReference>
<dbReference type="Proteomes" id="UP000027586">
    <property type="component" value="Unassembled WGS sequence"/>
</dbReference>
<accession>A0A068RQX2</accession>
<name>A0A068RQX2_9FUNG</name>
<dbReference type="EMBL" id="CBTN010000013">
    <property type="protein sequence ID" value="CDH52548.1"/>
    <property type="molecule type" value="Genomic_DNA"/>
</dbReference>
<dbReference type="AlphaFoldDB" id="A0A068RQX2"/>
<proteinExistence type="predicted"/>